<dbReference type="EMBL" id="GFPF01001451">
    <property type="protein sequence ID" value="MAA12597.1"/>
    <property type="molecule type" value="Transcribed_RNA"/>
</dbReference>
<sequence>MLKLNLQLKSWDCNASNLFFAKSRPSLHCVLDPAVCHSDLCDKTTATEMANRRRNSHKSSFLSIIAADLLTSQRCGKRYFQWNAPQDSIEECNSANTQYC</sequence>
<name>A0A224Y4Y4_9ACAR</name>
<organism evidence="1">
    <name type="scientific">Rhipicephalus zambeziensis</name>
    <dbReference type="NCBI Taxonomy" id="60191"/>
    <lineage>
        <taxon>Eukaryota</taxon>
        <taxon>Metazoa</taxon>
        <taxon>Ecdysozoa</taxon>
        <taxon>Arthropoda</taxon>
        <taxon>Chelicerata</taxon>
        <taxon>Arachnida</taxon>
        <taxon>Acari</taxon>
        <taxon>Parasitiformes</taxon>
        <taxon>Ixodida</taxon>
        <taxon>Ixodoidea</taxon>
        <taxon>Ixodidae</taxon>
        <taxon>Rhipicephalinae</taxon>
        <taxon>Rhipicephalus</taxon>
        <taxon>Rhipicephalus</taxon>
    </lineage>
</organism>
<dbReference type="AlphaFoldDB" id="A0A224Y4Y4"/>
<reference evidence="1" key="1">
    <citation type="journal article" date="2017" name="Parasit. Vectors">
        <title>Sialotranscriptomics of Rhipicephalus zambeziensis reveals intricate expression profiles of secretory proteins and suggests tight temporal transcriptional regulation during blood-feeding.</title>
        <authorList>
            <person name="de Castro M.H."/>
            <person name="de Klerk D."/>
            <person name="Pienaar R."/>
            <person name="Rees D.J.G."/>
            <person name="Mans B.J."/>
        </authorList>
    </citation>
    <scope>NUCLEOTIDE SEQUENCE</scope>
    <source>
        <tissue evidence="1">Salivary glands</tissue>
    </source>
</reference>
<accession>A0A224Y4Y4</accession>
<protein>
    <submittedName>
        <fullName evidence="1">Uncharacterized protein</fullName>
    </submittedName>
</protein>
<evidence type="ECO:0000313" key="1">
    <source>
        <dbReference type="EMBL" id="MAA12597.1"/>
    </source>
</evidence>
<proteinExistence type="predicted"/>